<name>A0A9D4JWR9_DREPO</name>
<evidence type="ECO:0000313" key="2">
    <source>
        <dbReference type="EMBL" id="KAH3825844.1"/>
    </source>
</evidence>
<reference evidence="2" key="2">
    <citation type="submission" date="2020-11" db="EMBL/GenBank/DDBJ databases">
        <authorList>
            <person name="McCartney M.A."/>
            <person name="Auch B."/>
            <person name="Kono T."/>
            <person name="Mallez S."/>
            <person name="Becker A."/>
            <person name="Gohl D.M."/>
            <person name="Silverstein K.A.T."/>
            <person name="Koren S."/>
            <person name="Bechman K.B."/>
            <person name="Herman A."/>
            <person name="Abrahante J.E."/>
            <person name="Garbe J."/>
        </authorList>
    </citation>
    <scope>NUCLEOTIDE SEQUENCE</scope>
    <source>
        <strain evidence="2">Duluth1</strain>
        <tissue evidence="2">Whole animal</tissue>
    </source>
</reference>
<reference evidence="2" key="1">
    <citation type="journal article" date="2019" name="bioRxiv">
        <title>The Genome of the Zebra Mussel, Dreissena polymorpha: A Resource for Invasive Species Research.</title>
        <authorList>
            <person name="McCartney M.A."/>
            <person name="Auch B."/>
            <person name="Kono T."/>
            <person name="Mallez S."/>
            <person name="Zhang Y."/>
            <person name="Obille A."/>
            <person name="Becker A."/>
            <person name="Abrahante J.E."/>
            <person name="Garbe J."/>
            <person name="Badalamenti J.P."/>
            <person name="Herman A."/>
            <person name="Mangelson H."/>
            <person name="Liachko I."/>
            <person name="Sullivan S."/>
            <person name="Sone E.D."/>
            <person name="Koren S."/>
            <person name="Silverstein K.A.T."/>
            <person name="Beckman K.B."/>
            <person name="Gohl D.M."/>
        </authorList>
    </citation>
    <scope>NUCLEOTIDE SEQUENCE</scope>
    <source>
        <strain evidence="2">Duluth1</strain>
        <tissue evidence="2">Whole animal</tissue>
    </source>
</reference>
<sequence>MFNARGSRAGHIGTSPMTNIHPSTNAPHGARTFDLPIPRRTPYPLGHGDRRWWALPTHRFSGTGRSLICGAECETNAGELFRSLHEKDVPRSLCYTREKKTAMLPARTSCYSGFLMSSEATQPGKNYVCVDKDPGEMNGSHENKNGALLYLVEAREGLLRNNPYQPGWELSCAAKTKTKSNDLINSLVVMRRKQSFVRRGAPGLVMGPCIVEIDLIVIREVQYQLEVNRLKDLWPIMGGAPQVEIDRIFIKEVQYQFEVNRCRNEEIIVKGKFRWTWPMWAERPRINCIVIREVQYQFEVNRLKGNFGWAWPMWAGRHRIDSIVIKKVQYQFEVNRCRNEEIIVKGNFGRAWPMWPGRPRIDRIVIREAQYQFEVNRCRNEEVNVK</sequence>
<feature type="compositionally biased region" description="Polar residues" evidence="1">
    <location>
        <begin position="15"/>
        <end position="26"/>
    </location>
</feature>
<evidence type="ECO:0000256" key="1">
    <source>
        <dbReference type="SAM" id="MobiDB-lite"/>
    </source>
</evidence>
<gene>
    <name evidence="2" type="ORF">DPMN_127727</name>
</gene>
<protein>
    <submittedName>
        <fullName evidence="2">Uncharacterized protein</fullName>
    </submittedName>
</protein>
<dbReference type="InterPro" id="IPR051077">
    <property type="entry name" value="Ca-dependent_lectin"/>
</dbReference>
<accession>A0A9D4JWR9</accession>
<comment type="caution">
    <text evidence="2">The sequence shown here is derived from an EMBL/GenBank/DDBJ whole genome shotgun (WGS) entry which is preliminary data.</text>
</comment>
<dbReference type="PANTHER" id="PTHR24024">
    <property type="entry name" value="PULMONARY SURFACTANT-ASSOCIATED PROTEIN A"/>
    <property type="match status" value="1"/>
</dbReference>
<dbReference type="Proteomes" id="UP000828390">
    <property type="component" value="Unassembled WGS sequence"/>
</dbReference>
<evidence type="ECO:0000313" key="3">
    <source>
        <dbReference type="Proteomes" id="UP000828390"/>
    </source>
</evidence>
<organism evidence="2 3">
    <name type="scientific">Dreissena polymorpha</name>
    <name type="common">Zebra mussel</name>
    <name type="synonym">Mytilus polymorpha</name>
    <dbReference type="NCBI Taxonomy" id="45954"/>
    <lineage>
        <taxon>Eukaryota</taxon>
        <taxon>Metazoa</taxon>
        <taxon>Spiralia</taxon>
        <taxon>Lophotrochozoa</taxon>
        <taxon>Mollusca</taxon>
        <taxon>Bivalvia</taxon>
        <taxon>Autobranchia</taxon>
        <taxon>Heteroconchia</taxon>
        <taxon>Euheterodonta</taxon>
        <taxon>Imparidentia</taxon>
        <taxon>Neoheterodontei</taxon>
        <taxon>Myida</taxon>
        <taxon>Dreissenoidea</taxon>
        <taxon>Dreissenidae</taxon>
        <taxon>Dreissena</taxon>
    </lineage>
</organism>
<keyword evidence="3" id="KW-1185">Reference proteome</keyword>
<dbReference type="GO" id="GO:0005615">
    <property type="term" value="C:extracellular space"/>
    <property type="evidence" value="ECO:0007669"/>
    <property type="project" value="TreeGrafter"/>
</dbReference>
<dbReference type="EMBL" id="JAIWYP010000005">
    <property type="protein sequence ID" value="KAH3825844.1"/>
    <property type="molecule type" value="Genomic_DNA"/>
</dbReference>
<dbReference type="PANTHER" id="PTHR24024:SF18">
    <property type="entry name" value="SHORT-CHAIN COLLAGEN C4-LIKE"/>
    <property type="match status" value="1"/>
</dbReference>
<proteinExistence type="predicted"/>
<dbReference type="AlphaFoldDB" id="A0A9D4JWR9"/>
<feature type="region of interest" description="Disordered" evidence="1">
    <location>
        <begin position="1"/>
        <end position="36"/>
    </location>
</feature>